<dbReference type="RefSeq" id="WP_013033452.1">
    <property type="nucleotide sequence ID" value="NC_013960.1"/>
</dbReference>
<proteinExistence type="predicted"/>
<keyword evidence="6" id="KW-1185">Reference proteome</keyword>
<dbReference type="Pfam" id="PF25225">
    <property type="entry name" value="DUF7843"/>
    <property type="match status" value="1"/>
</dbReference>
<evidence type="ECO:0000259" key="2">
    <source>
        <dbReference type="Pfam" id="PF13387"/>
    </source>
</evidence>
<dbReference type="OrthoDB" id="9759948at2"/>
<accession>D5BWD5</accession>
<evidence type="ECO:0000259" key="3">
    <source>
        <dbReference type="Pfam" id="PF25222"/>
    </source>
</evidence>
<dbReference type="eggNOG" id="ENOG502Z92U">
    <property type="taxonomic scope" value="Bacteria"/>
</dbReference>
<name>D5BWD5_NITHN</name>
<dbReference type="InterPro" id="IPR057165">
    <property type="entry name" value="DUF7843"/>
</dbReference>
<keyword evidence="1" id="KW-0732">Signal</keyword>
<dbReference type="Proteomes" id="UP000001844">
    <property type="component" value="Chromosome"/>
</dbReference>
<evidence type="ECO:0000256" key="1">
    <source>
        <dbReference type="SAM" id="SignalP"/>
    </source>
</evidence>
<dbReference type="InterPro" id="IPR057162">
    <property type="entry name" value="DUF7840"/>
</dbReference>
<dbReference type="Pfam" id="PF25222">
    <property type="entry name" value="DUF7840"/>
    <property type="match status" value="1"/>
</dbReference>
<reference evidence="6" key="1">
    <citation type="submission" date="2010-04" db="EMBL/GenBank/DDBJ databases">
        <title>Complete genome sequence of Nitrosococcus halophilus Nc4, a salt-adapted, aerobic obligate ammonia-oxidizing sulfur purple bacterium.</title>
        <authorList>
            <consortium name="US DOE Joint Genome Institute"/>
            <person name="Campbell M.A."/>
            <person name="Malfatti S.A."/>
            <person name="Chain P.S.G."/>
            <person name="Heidelberg J.F."/>
            <person name="Ward B.B."/>
            <person name="Klotz M.G."/>
        </authorList>
    </citation>
    <scope>NUCLEOTIDE SEQUENCE [LARGE SCALE GENOMIC DNA]</scope>
    <source>
        <strain evidence="6">Nc4</strain>
    </source>
</reference>
<organism evidence="5 6">
    <name type="scientific">Nitrosococcus halophilus (strain Nc4)</name>
    <dbReference type="NCBI Taxonomy" id="472759"/>
    <lineage>
        <taxon>Bacteria</taxon>
        <taxon>Pseudomonadati</taxon>
        <taxon>Pseudomonadota</taxon>
        <taxon>Gammaproteobacteria</taxon>
        <taxon>Chromatiales</taxon>
        <taxon>Chromatiaceae</taxon>
        <taxon>Nitrosococcus</taxon>
    </lineage>
</organism>
<evidence type="ECO:0000259" key="4">
    <source>
        <dbReference type="Pfam" id="PF25225"/>
    </source>
</evidence>
<evidence type="ECO:0000313" key="5">
    <source>
        <dbReference type="EMBL" id="ADE15592.1"/>
    </source>
</evidence>
<dbReference type="Pfam" id="PF13387">
    <property type="entry name" value="Lnb_N"/>
    <property type="match status" value="1"/>
</dbReference>
<feature type="domain" description="DUF7843" evidence="4">
    <location>
        <begin position="35"/>
        <end position="112"/>
    </location>
</feature>
<dbReference type="AlphaFoldDB" id="D5BWD5"/>
<feature type="signal peptide" evidence="1">
    <location>
        <begin position="1"/>
        <end position="20"/>
    </location>
</feature>
<dbReference type="KEGG" id="nhl:Nhal_2507"/>
<sequence>MLRYFGLLCLLNSICSWAQAEIPTLTELLSAAQQQHLSERPQWWALLHYRPTVLGWSHKSQADDPSFFLAQEGKTNPDAELAATLIALREGDGQATHPQCRFPARFYWLQQQGRPFSDIPPVSCPEFEAWLHDLNTATVTLVFASSYLNSPSSMFGHTFLRLDPSHLNQDNLILASTVSYAADAGVHDSEIMFAYRGIFGGYPGITTVEPYFDKIRLYSKLENRDLWEYQLNLSPDEVTQLLRHAWEIKDKRFDYFFFDENCAYRILALIDVARPGTELISQVSFLRAIPADTVRLVVANQLVDSVYFRPSQATELRHHLRQLSPSERNLAFSIHENHQLPDGEAIEALTPDRHAAVLETAYELVRYRTQSDKLPREVAADISYELLRARSKIPESSGLLAPPMPAVRDDQGHDTARITAIAGRYGQRDYLHLAFRPAYHDFSDPAPGYRPGSQLQFLNTELRYYLKNGELELEQLNIVDIISLSPRDRFFHPISWQAGFGADRQLTRDGSRPLAAYVKGGAGVSYGMAHGLAYALATGTGRVGSQLAEGYQASPGITLGWNLQQHWGSIHAEAQSQFYPGQDEEPYYRGSVSLDLYRPPGWSLTFNIAREKSGDFYATTIQGGVRVYF</sequence>
<protein>
    <submittedName>
        <fullName evidence="5">Uncharacterized protein</fullName>
    </submittedName>
</protein>
<feature type="domain" description="DUF7840" evidence="3">
    <location>
        <begin position="407"/>
        <end position="628"/>
    </location>
</feature>
<dbReference type="HOGENOM" id="CLU_025316_1_0_6"/>
<dbReference type="STRING" id="472759.Nhal_2507"/>
<gene>
    <name evidence="5" type="ordered locus">Nhal_2507</name>
</gene>
<evidence type="ECO:0000313" key="6">
    <source>
        <dbReference type="Proteomes" id="UP000001844"/>
    </source>
</evidence>
<dbReference type="InterPro" id="IPR025178">
    <property type="entry name" value="Lnb_N"/>
</dbReference>
<feature type="domain" description="Lnb N-terminal periplasmic" evidence="2">
    <location>
        <begin position="126"/>
        <end position="298"/>
    </location>
</feature>
<dbReference type="EMBL" id="CP001798">
    <property type="protein sequence ID" value="ADE15592.1"/>
    <property type="molecule type" value="Genomic_DNA"/>
</dbReference>
<feature type="chain" id="PRO_5003069716" evidence="1">
    <location>
        <begin position="21"/>
        <end position="629"/>
    </location>
</feature>